<feature type="compositionally biased region" description="Low complexity" evidence="1">
    <location>
        <begin position="498"/>
        <end position="512"/>
    </location>
</feature>
<feature type="compositionally biased region" description="Basic and acidic residues" evidence="1">
    <location>
        <begin position="1604"/>
        <end position="1615"/>
    </location>
</feature>
<feature type="compositionally biased region" description="Polar residues" evidence="1">
    <location>
        <begin position="787"/>
        <end position="807"/>
    </location>
</feature>
<feature type="region of interest" description="Disordered" evidence="1">
    <location>
        <begin position="912"/>
        <end position="944"/>
    </location>
</feature>
<feature type="compositionally biased region" description="Polar residues" evidence="1">
    <location>
        <begin position="1616"/>
        <end position="1637"/>
    </location>
</feature>
<dbReference type="Proteomes" id="UP000887226">
    <property type="component" value="Unassembled WGS sequence"/>
</dbReference>
<evidence type="ECO:0000313" key="3">
    <source>
        <dbReference type="EMBL" id="KAG9243164.1"/>
    </source>
</evidence>
<dbReference type="EMBL" id="MU254000">
    <property type="protein sequence ID" value="KAG9243164.1"/>
    <property type="molecule type" value="Genomic_DNA"/>
</dbReference>
<feature type="region of interest" description="Disordered" evidence="1">
    <location>
        <begin position="1530"/>
        <end position="1573"/>
    </location>
</feature>
<evidence type="ECO:0000313" key="4">
    <source>
        <dbReference type="Proteomes" id="UP000887226"/>
    </source>
</evidence>
<feature type="region of interest" description="Disordered" evidence="1">
    <location>
        <begin position="1192"/>
        <end position="1219"/>
    </location>
</feature>
<gene>
    <name evidence="3" type="ORF">BJ878DRAFT_568696</name>
</gene>
<name>A0A9P8CDL8_9HELO</name>
<feature type="compositionally biased region" description="Basic and acidic residues" evidence="1">
    <location>
        <begin position="1381"/>
        <end position="1390"/>
    </location>
</feature>
<feature type="compositionally biased region" description="Basic and acidic residues" evidence="1">
    <location>
        <begin position="1192"/>
        <end position="1208"/>
    </location>
</feature>
<dbReference type="OrthoDB" id="5368821at2759"/>
<feature type="compositionally biased region" description="Acidic residues" evidence="1">
    <location>
        <begin position="222"/>
        <end position="234"/>
    </location>
</feature>
<feature type="compositionally biased region" description="Polar residues" evidence="1">
    <location>
        <begin position="644"/>
        <end position="667"/>
    </location>
</feature>
<feature type="region of interest" description="Disordered" evidence="1">
    <location>
        <begin position="687"/>
        <end position="875"/>
    </location>
</feature>
<protein>
    <recommendedName>
        <fullName evidence="2">DUF7357 domain-containing protein</fullName>
    </recommendedName>
</protein>
<feature type="region of interest" description="Disordered" evidence="1">
    <location>
        <begin position="1144"/>
        <end position="1168"/>
    </location>
</feature>
<proteinExistence type="predicted"/>
<feature type="region of interest" description="Disordered" evidence="1">
    <location>
        <begin position="216"/>
        <end position="291"/>
    </location>
</feature>
<feature type="compositionally biased region" description="Polar residues" evidence="1">
    <location>
        <begin position="714"/>
        <end position="727"/>
    </location>
</feature>
<feature type="domain" description="DUF7357" evidence="2">
    <location>
        <begin position="1"/>
        <end position="133"/>
    </location>
</feature>
<feature type="compositionally biased region" description="Polar residues" evidence="1">
    <location>
        <begin position="1538"/>
        <end position="1551"/>
    </location>
</feature>
<feature type="compositionally biased region" description="Basic and acidic residues" evidence="1">
    <location>
        <begin position="834"/>
        <end position="849"/>
    </location>
</feature>
<feature type="compositionally biased region" description="Low complexity" evidence="1">
    <location>
        <begin position="527"/>
        <end position="539"/>
    </location>
</feature>
<feature type="region of interest" description="Disordered" evidence="1">
    <location>
        <begin position="1604"/>
        <end position="1728"/>
    </location>
</feature>
<feature type="region of interest" description="Disordered" evidence="1">
    <location>
        <begin position="1253"/>
        <end position="1390"/>
    </location>
</feature>
<dbReference type="Pfam" id="PF24054">
    <property type="entry name" value="DUF7357"/>
    <property type="match status" value="1"/>
</dbReference>
<feature type="compositionally biased region" description="Acidic residues" evidence="1">
    <location>
        <begin position="1666"/>
        <end position="1681"/>
    </location>
</feature>
<organism evidence="3 4">
    <name type="scientific">Calycina marina</name>
    <dbReference type="NCBI Taxonomy" id="1763456"/>
    <lineage>
        <taxon>Eukaryota</taxon>
        <taxon>Fungi</taxon>
        <taxon>Dikarya</taxon>
        <taxon>Ascomycota</taxon>
        <taxon>Pezizomycotina</taxon>
        <taxon>Leotiomycetes</taxon>
        <taxon>Helotiales</taxon>
        <taxon>Pezizellaceae</taxon>
        <taxon>Calycina</taxon>
    </lineage>
</organism>
<feature type="region of interest" description="Disordered" evidence="1">
    <location>
        <begin position="643"/>
        <end position="667"/>
    </location>
</feature>
<evidence type="ECO:0000259" key="2">
    <source>
        <dbReference type="Pfam" id="PF24054"/>
    </source>
</evidence>
<feature type="region of interest" description="Disordered" evidence="1">
    <location>
        <begin position="379"/>
        <end position="417"/>
    </location>
</feature>
<dbReference type="InterPro" id="IPR055781">
    <property type="entry name" value="DUF7357"/>
</dbReference>
<feature type="compositionally biased region" description="Basic and acidic residues" evidence="1">
    <location>
        <begin position="1789"/>
        <end position="1809"/>
    </location>
</feature>
<feature type="compositionally biased region" description="Basic and acidic residues" evidence="1">
    <location>
        <begin position="1423"/>
        <end position="1435"/>
    </location>
</feature>
<comment type="caution">
    <text evidence="3">The sequence shown here is derived from an EMBL/GenBank/DDBJ whole genome shotgun (WGS) entry which is preliminary data.</text>
</comment>
<sequence length="1818" mass="199494">MRLRVTVQRYGLPDLPVVWPVESANSMISDFLEAIHDAIPIESHDWAADDYAVYLKGTNGADYECLHYQQLEKVFKEDDEVIIRPLESRDRRVRRKLGRDQITPDGRHMLDGHPFGKPMIGRPAYRPYVHIPPLKKQQYDMNVFEPVADDEEGDWGSNGFANTQATTGISQQETFQTSNDPGSNDEEEFLGWEDNELATTQGEIMDMSQQEIVQTNNSPGEYYDDYDSGDDEDYDPRGDEDIVPTSDEEDDSGDERPQAFGNGESLRPVTKDEVEGEAQGTSDSEAGAEEAKKVAEETIQAARKRKAKNKILEQDLSKVKNNDTRAKLRSLVTTFPDSTVRLAEFILNGSHGDMARAFDALVLQYDPVLSMGAMLRSLSPGTAQSRKRKRTPDAELKQLVAQDNPDIDEDGSGKEEESANPLINFYDQNGLPPGSITSGTALSAMADIYENCPTRPIRPLGPAFDKWNKTVFANDVDLADGLISTHFVVQDSQLNNHSSDNASNSTSSSGSSSDEDDEDESAEESGDSSGSPDVSSDSSSDSEDDTPEETSSKPSSTSPPNPARSENFQQSKGVDAKSRDSVAPGSGKNSTHARNLRRRNASIISRFVDKGILPAGMTTAEFSKLNVQGSFTENNVRAAMEYLKSQTSDEQGANPSQTSLPGLFSSLSHADEFEERKRSLLAQLAEEAVEVDPVSAAEPDAASQSPENVGERLANNQDSVADTSSKSVPIVPGSSKQPSEQTAVEIPDNAMDHMEGGSSAMLREESSGNTATEEARAAASPVATSDVPDSTILSPSASESATRSAKSGGSERRSRLNVGALQRMIFGSLGKRAPKTDSDKEKLKNDMMKDIGPILPPKAQIETVSDSVQEDDQDMDSWRDKIIYRAVECCEEGVVLSQPPFPFVQRWDPQQRSNWLQNSGRGGKRKQEQRYQSQFYEDSHEPKKQKQCKGKHNCALEQEYLGGTCGPNYQKEYLNYDGEPSQPTEHRNEDVEMDVTQQLMQNLEGNAIAAVNQEPDDLASLPDNPSTLPDLLVGQMKRGATIAFKQLLMGEETNWQPVLSAYRTAIVIDSSLDGEIELCLAKRDRAQSNIAFDESTGQRLYGRFDMPVDEEDEEPEVNDGKLYVRFEDMTEPKLLAQSQEPIADDSATLSHQEDQPEAEAQLSHITETPLHSCTSITSVTGELQQPHQDIIEIQERPDETLNIEEKTPKRPTSSMEHEGVSAGALIPGDEEDHVYTANLPDAMSEANRERISRLMKEAGFGSSLSSSINKSKRPEGMESPGDEALFEQLRREMAEVPINPPYSPRFNGISPSSPTRKPRHVSLSPSKDKDELESSPRPQPSWQTVESVEASNPAEKKDNDTSGHGSWEDVEGSNEVPKSPPSEHRRWSVKEEVLRLLETSKLSNIKKKLEQFPKLSSPTLRASMERSNRISRDPSYRNTSSASAPTTDASALTITSAAEADIEYPRLSIASSFVSHVGDHGRQPDDEFGDSVTLTADATMHEDDFIPLADDSFHPNGAFLQMADDELTDVDAEPDLSPSHQASVQTSSAEQELQRTHESTPVPPSVTKPVNGVSEEEVECHVCHTQFVDAAQAEDHISSCLDHQADSPMEKEPLRHSSQPPKESETSSPRQLVSASASERRSKSPEAPQVRIEFPIVAESPGSSESSEDGSASDDLSDLDDIISASQKAKGKRRASSGYDGALSVAPVRAPLLPKSQKPVSPQVPRVSESQLLLRQISASQTVSYTYTKNARASSKQSPIVWDLTRTSNSEPDADVETPVIEYKPVKSEKATFKKPNVHDFPRKPEKKAGGQKAALLK</sequence>
<feature type="region of interest" description="Disordered" evidence="1">
    <location>
        <begin position="1416"/>
        <end position="1447"/>
    </location>
</feature>
<keyword evidence="4" id="KW-1185">Reference proteome</keyword>
<accession>A0A9P8CDL8</accession>
<feature type="region of interest" description="Disordered" evidence="1">
    <location>
        <begin position="494"/>
        <end position="601"/>
    </location>
</feature>
<reference evidence="3" key="1">
    <citation type="journal article" date="2021" name="IMA Fungus">
        <title>Genomic characterization of three marine fungi, including Emericellopsis atlantica sp. nov. with signatures of a generalist lifestyle and marine biomass degradation.</title>
        <authorList>
            <person name="Hagestad O.C."/>
            <person name="Hou L."/>
            <person name="Andersen J.H."/>
            <person name="Hansen E.H."/>
            <person name="Altermark B."/>
            <person name="Li C."/>
            <person name="Kuhnert E."/>
            <person name="Cox R.J."/>
            <person name="Crous P.W."/>
            <person name="Spatafora J.W."/>
            <person name="Lail K."/>
            <person name="Amirebrahimi M."/>
            <person name="Lipzen A."/>
            <person name="Pangilinan J."/>
            <person name="Andreopoulos W."/>
            <person name="Hayes R.D."/>
            <person name="Ng V."/>
            <person name="Grigoriev I.V."/>
            <person name="Jackson S.A."/>
            <person name="Sutton T.D.S."/>
            <person name="Dobson A.D.W."/>
            <person name="Rama T."/>
        </authorList>
    </citation>
    <scope>NUCLEOTIDE SEQUENCE</scope>
    <source>
        <strain evidence="3">TRa3180A</strain>
    </source>
</reference>
<feature type="compositionally biased region" description="Polar residues" evidence="1">
    <location>
        <begin position="1340"/>
        <end position="1350"/>
    </location>
</feature>
<evidence type="ECO:0000256" key="1">
    <source>
        <dbReference type="SAM" id="MobiDB-lite"/>
    </source>
</evidence>
<feature type="compositionally biased region" description="Acidic residues" evidence="1">
    <location>
        <begin position="513"/>
        <end position="526"/>
    </location>
</feature>
<feature type="region of interest" description="Disordered" evidence="1">
    <location>
        <begin position="1789"/>
        <end position="1818"/>
    </location>
</feature>